<dbReference type="RefSeq" id="WP_119530256.1">
    <property type="nucleotide sequence ID" value="NZ_JBHSSP010000037.1"/>
</dbReference>
<protein>
    <submittedName>
        <fullName evidence="1">Uncharacterized protein</fullName>
    </submittedName>
</protein>
<keyword evidence="2" id="KW-1185">Reference proteome</keyword>
<reference evidence="1 2" key="1">
    <citation type="submission" date="2017-08" db="EMBL/GenBank/DDBJ databases">
        <title>Reclassification of Bisgaard taxon 37 and 44.</title>
        <authorList>
            <person name="Christensen H."/>
        </authorList>
    </citation>
    <scope>NUCLEOTIDE SEQUENCE [LARGE SCALE GENOMIC DNA]</scope>
    <source>
        <strain evidence="1 2">111</strain>
    </source>
</reference>
<name>A0A3A1YNE6_9GAMM</name>
<gene>
    <name evidence="1" type="ORF">CKF58_01675</name>
</gene>
<dbReference type="AlphaFoldDB" id="A0A3A1YNE6"/>
<sequence>MQQFYFKFLYSLRACLNLVVLGSLGLGISSQVLQAKTTAQLKPSQQIAQLLNDLETNHPQVVSNTIKTSQELLTKWQAIPALTYEQAVADLAKAYAATLDYDIRNNRYLSMASQVAYDLMLNCATYLVFAKQENHSSHWDKKCVPLLYLPYLLQFNRDYFQTLIFTGHYWHLHQASLQKKLMASQTSRYNFFQQCMLLVHNQSRAANLRLGFTFTTYSDKDLQQQGLYFALAQLLLAQGVNLVAP</sequence>
<proteinExistence type="predicted"/>
<dbReference type="EMBL" id="NRJG01000028">
    <property type="protein sequence ID" value="RIY39682.1"/>
    <property type="molecule type" value="Genomic_DNA"/>
</dbReference>
<evidence type="ECO:0000313" key="1">
    <source>
        <dbReference type="EMBL" id="RIY39682.1"/>
    </source>
</evidence>
<accession>A0A3A1YNE6</accession>
<dbReference type="Proteomes" id="UP000265916">
    <property type="component" value="Unassembled WGS sequence"/>
</dbReference>
<evidence type="ECO:0000313" key="2">
    <source>
        <dbReference type="Proteomes" id="UP000265916"/>
    </source>
</evidence>
<organism evidence="1 2">
    <name type="scientific">Psittacicella hinzii</name>
    <dbReference type="NCBI Taxonomy" id="2028575"/>
    <lineage>
        <taxon>Bacteria</taxon>
        <taxon>Pseudomonadati</taxon>
        <taxon>Pseudomonadota</taxon>
        <taxon>Gammaproteobacteria</taxon>
        <taxon>Pasteurellales</taxon>
        <taxon>Psittacicellaceae</taxon>
        <taxon>Psittacicella</taxon>
    </lineage>
</organism>
<comment type="caution">
    <text evidence="1">The sequence shown here is derived from an EMBL/GenBank/DDBJ whole genome shotgun (WGS) entry which is preliminary data.</text>
</comment>